<gene>
    <name evidence="3" type="ORF">M23134_06386</name>
</gene>
<comment type="caution">
    <text evidence="3">The sequence shown here is derived from an EMBL/GenBank/DDBJ whole genome shotgun (WGS) entry which is preliminary data.</text>
</comment>
<dbReference type="InterPro" id="IPR051266">
    <property type="entry name" value="CLCR"/>
</dbReference>
<dbReference type="Gene3D" id="3.40.50.410">
    <property type="entry name" value="von Willebrand factor, type A domain"/>
    <property type="match status" value="1"/>
</dbReference>
<name>A1ZU67_MICM2</name>
<accession>A1ZU67</accession>
<dbReference type="EMBL" id="AAWS01000039">
    <property type="protein sequence ID" value="EAY26038.1"/>
    <property type="molecule type" value="Genomic_DNA"/>
</dbReference>
<evidence type="ECO:0000313" key="3">
    <source>
        <dbReference type="EMBL" id="EAY26038.1"/>
    </source>
</evidence>
<evidence type="ECO:0000259" key="2">
    <source>
        <dbReference type="PROSITE" id="PS50234"/>
    </source>
</evidence>
<feature type="region of interest" description="Disordered" evidence="1">
    <location>
        <begin position="34"/>
        <end position="73"/>
    </location>
</feature>
<dbReference type="PANTHER" id="PTHR10579:SF43">
    <property type="entry name" value="ZINC FINGER (C3HC4-TYPE RING FINGER) FAMILY PROTEIN"/>
    <property type="match status" value="1"/>
</dbReference>
<dbReference type="SUPFAM" id="SSF53300">
    <property type="entry name" value="vWA-like"/>
    <property type="match status" value="1"/>
</dbReference>
<dbReference type="eggNOG" id="COG2304">
    <property type="taxonomic scope" value="Bacteria"/>
</dbReference>
<dbReference type="AlphaFoldDB" id="A1ZU67"/>
<dbReference type="PROSITE" id="PS51257">
    <property type="entry name" value="PROKAR_LIPOPROTEIN"/>
    <property type="match status" value="1"/>
</dbReference>
<dbReference type="InterPro" id="IPR021908">
    <property type="entry name" value="YfbK_C"/>
</dbReference>
<evidence type="ECO:0000256" key="1">
    <source>
        <dbReference type="SAM" id="MobiDB-lite"/>
    </source>
</evidence>
<dbReference type="PROSITE" id="PS50234">
    <property type="entry name" value="VWFA"/>
    <property type="match status" value="1"/>
</dbReference>
<dbReference type="SMART" id="SM00327">
    <property type="entry name" value="VWA"/>
    <property type="match status" value="1"/>
</dbReference>
<dbReference type="Pfam" id="PF00092">
    <property type="entry name" value="VWA"/>
    <property type="match status" value="1"/>
</dbReference>
<sequence length="552" mass="60918">MKTNDLIPLQWGKRALIAFSLLLVLYACNSHQEKTTEGGNIDNIQTTPTTKRNQKGKSAAAAKDQADAETNTIALEEDVSPPKIKEKKPANENTFLSVKTAPLSTFSIDVDNASYSRARKSINNGQLPSTSSVRLEEFINYFNYQYKQPEGQHPFSVNTEVAKCPWNPKNHLVHIGLQGKRLDSRKLKLSNLVFLIDVSGSMSAPDKLPLLRKAFKMLVNNLGEEDRVAIVVYAGNAGLVLPATQGTDKQKIMEALDKLQSGGSTAGGAGIKLAYKIAKQNFIKEGNNRIILATDGDFNLGASSDQAMQNLIEEKRKEGVFITVLGLGMGNYRDSKMEIIADKGNGNYYYLDNLNEAYKVFGKDLKGTLFTIAKDVKIQVEFNSAVVKSYRLIGYENRLLANRDFRDDTKDAGEIGAGHTVTALYEVTLHSNPQTVAVDQNQIPANFQATQFNNQQLMNVRLRYKKPEGSTGIETSQIIAANHQSVDETSHNFRFSAAVASFGMLLKNSQYKGSTTFQTVLTLAKGSKGKDMNQYRAEFIDLVQKASQITTQ</sequence>
<evidence type="ECO:0000313" key="4">
    <source>
        <dbReference type="Proteomes" id="UP000004095"/>
    </source>
</evidence>
<protein>
    <submittedName>
        <fullName evidence="3">von Willebrand factor type A domain protein</fullName>
    </submittedName>
</protein>
<dbReference type="InterPro" id="IPR036465">
    <property type="entry name" value="vWFA_dom_sf"/>
</dbReference>
<dbReference type="Pfam" id="PF12034">
    <property type="entry name" value="YfbK_C"/>
    <property type="match status" value="1"/>
</dbReference>
<dbReference type="InterPro" id="IPR002035">
    <property type="entry name" value="VWF_A"/>
</dbReference>
<dbReference type="PANTHER" id="PTHR10579">
    <property type="entry name" value="CALCIUM-ACTIVATED CHLORIDE CHANNEL REGULATOR"/>
    <property type="match status" value="1"/>
</dbReference>
<feature type="compositionally biased region" description="Polar residues" evidence="1">
    <location>
        <begin position="42"/>
        <end position="51"/>
    </location>
</feature>
<dbReference type="Proteomes" id="UP000004095">
    <property type="component" value="Unassembled WGS sequence"/>
</dbReference>
<dbReference type="InterPro" id="IPR022156">
    <property type="entry name" value="Uncharacterised_YfbK_N"/>
</dbReference>
<reference evidence="3 4" key="1">
    <citation type="submission" date="2007-01" db="EMBL/GenBank/DDBJ databases">
        <authorList>
            <person name="Haygood M."/>
            <person name="Podell S."/>
            <person name="Anderson C."/>
            <person name="Hopkinson B."/>
            <person name="Roe K."/>
            <person name="Barbeau K."/>
            <person name="Gaasterland T."/>
            <person name="Ferriera S."/>
            <person name="Johnson J."/>
            <person name="Kravitz S."/>
            <person name="Beeson K."/>
            <person name="Sutton G."/>
            <person name="Rogers Y.-H."/>
            <person name="Friedman R."/>
            <person name="Frazier M."/>
            <person name="Venter J.C."/>
        </authorList>
    </citation>
    <scope>NUCLEOTIDE SEQUENCE [LARGE SCALE GENOMIC DNA]</scope>
    <source>
        <strain evidence="3 4">ATCC 23134</strain>
    </source>
</reference>
<dbReference type="Pfam" id="PF12450">
    <property type="entry name" value="vWF_A"/>
    <property type="match status" value="1"/>
</dbReference>
<organism evidence="3 4">
    <name type="scientific">Microscilla marina ATCC 23134</name>
    <dbReference type="NCBI Taxonomy" id="313606"/>
    <lineage>
        <taxon>Bacteria</taxon>
        <taxon>Pseudomonadati</taxon>
        <taxon>Bacteroidota</taxon>
        <taxon>Cytophagia</taxon>
        <taxon>Cytophagales</taxon>
        <taxon>Microscillaceae</taxon>
        <taxon>Microscilla</taxon>
    </lineage>
</organism>
<dbReference type="RefSeq" id="WP_002701621.1">
    <property type="nucleotide sequence ID" value="NZ_AAWS01000039.1"/>
</dbReference>
<proteinExistence type="predicted"/>
<keyword evidence="4" id="KW-1185">Reference proteome</keyword>
<dbReference type="CDD" id="cd01465">
    <property type="entry name" value="vWA_subgroup"/>
    <property type="match status" value="1"/>
</dbReference>
<feature type="domain" description="VWFA" evidence="2">
    <location>
        <begin position="191"/>
        <end position="376"/>
    </location>
</feature>